<dbReference type="EMBL" id="CATOUU010000660">
    <property type="protein sequence ID" value="CAI9939110.1"/>
    <property type="molecule type" value="Genomic_DNA"/>
</dbReference>
<dbReference type="PANTHER" id="PTHR12555:SF13">
    <property type="entry name" value="UBIQUITIN RECOGNITION FACTOR IN ER-ASSOCIATED DEGRADATION PROTEIN 1"/>
    <property type="match status" value="1"/>
</dbReference>
<evidence type="ECO:0000313" key="3">
    <source>
        <dbReference type="Proteomes" id="UP001642409"/>
    </source>
</evidence>
<organism evidence="1">
    <name type="scientific">Hexamita inflata</name>
    <dbReference type="NCBI Taxonomy" id="28002"/>
    <lineage>
        <taxon>Eukaryota</taxon>
        <taxon>Metamonada</taxon>
        <taxon>Diplomonadida</taxon>
        <taxon>Hexamitidae</taxon>
        <taxon>Hexamitinae</taxon>
        <taxon>Hexamita</taxon>
    </lineage>
</organism>
<dbReference type="GO" id="GO:0031593">
    <property type="term" value="F:polyubiquitin modification-dependent protein binding"/>
    <property type="evidence" value="ECO:0007669"/>
    <property type="project" value="TreeGrafter"/>
</dbReference>
<dbReference type="GO" id="GO:0034098">
    <property type="term" value="C:VCP-NPL4-UFD1 AAA ATPase complex"/>
    <property type="evidence" value="ECO:0007669"/>
    <property type="project" value="TreeGrafter"/>
</dbReference>
<comment type="caution">
    <text evidence="1">The sequence shown here is derived from an EMBL/GenBank/DDBJ whole genome shotgun (WGS) entry which is preliminary data.</text>
</comment>
<dbReference type="Proteomes" id="UP001642409">
    <property type="component" value="Unassembled WGS sequence"/>
</dbReference>
<reference evidence="1" key="1">
    <citation type="submission" date="2023-06" db="EMBL/GenBank/DDBJ databases">
        <authorList>
            <person name="Kurt Z."/>
        </authorList>
    </citation>
    <scope>NUCLEOTIDE SEQUENCE</scope>
</reference>
<keyword evidence="3" id="KW-1185">Reference proteome</keyword>
<proteinExistence type="predicted"/>
<dbReference type="InterPro" id="IPR042299">
    <property type="entry name" value="Ufd1-like_Nn"/>
</dbReference>
<dbReference type="Gene3D" id="3.10.330.10">
    <property type="match status" value="1"/>
</dbReference>
<dbReference type="InterPro" id="IPR004854">
    <property type="entry name" value="Ufd1-like"/>
</dbReference>
<evidence type="ECO:0000313" key="1">
    <source>
        <dbReference type="EMBL" id="CAI9939110.1"/>
    </source>
</evidence>
<accession>A0AA86PPE9</accession>
<evidence type="ECO:0000313" key="2">
    <source>
        <dbReference type="EMBL" id="CAL6022163.1"/>
    </source>
</evidence>
<name>A0AA86PPE9_9EUKA</name>
<reference evidence="2 3" key="2">
    <citation type="submission" date="2024-07" db="EMBL/GenBank/DDBJ databases">
        <authorList>
            <person name="Akdeniz Z."/>
        </authorList>
    </citation>
    <scope>NUCLEOTIDE SEQUENCE [LARGE SCALE GENOMIC DNA]</scope>
</reference>
<gene>
    <name evidence="1" type="ORF">HINF_LOCUS26755</name>
    <name evidence="2" type="ORF">HINF_LOCUS28518</name>
</gene>
<dbReference type="AlphaFoldDB" id="A0AA86PPE9"/>
<dbReference type="Gene3D" id="2.40.40.50">
    <property type="entry name" value="Ubiquitin fusion degradation protein UFD1, N-terminal domain"/>
    <property type="match status" value="1"/>
</dbReference>
<protein>
    <submittedName>
        <fullName evidence="1 2">Ubiquitin fusion degradation protein</fullName>
    </submittedName>
</protein>
<dbReference type="PANTHER" id="PTHR12555">
    <property type="entry name" value="UBIQUITIN FUSION DEGRADATON PROTEIN 1"/>
    <property type="match status" value="1"/>
</dbReference>
<dbReference type="GO" id="GO:0006511">
    <property type="term" value="P:ubiquitin-dependent protein catabolic process"/>
    <property type="evidence" value="ECO:0007669"/>
    <property type="project" value="InterPro"/>
</dbReference>
<dbReference type="EMBL" id="CAXDID020000090">
    <property type="protein sequence ID" value="CAL6022163.1"/>
    <property type="molecule type" value="Genomic_DNA"/>
</dbReference>
<dbReference type="GO" id="GO:0036503">
    <property type="term" value="P:ERAD pathway"/>
    <property type="evidence" value="ECO:0007669"/>
    <property type="project" value="TreeGrafter"/>
</dbReference>
<sequence length="275" mass="32585">MSSINKHMGKPFTNKCGFPVNYSRSLKLQDNRKRRVTPQQNKDFQNSGKIIVSTEIMIILSERRIIKQGASVQFRVHNTRTNIMLMCGIDFQDIQPDQIYFPDWIHEYMDAQPDDNIFICYMELQPCVSLTLKPEVPEFFEISNKNQKLDEMMPHYSAIMQDQWIRLIIDNNYFWFEVIKCEPMYASLIDTNVTLQFESPEGLEDWEQKTNALEKLSEFGDLINKDDSNTHKEEFQIDKMVITNVQQEEGERKITYSFTNEKTRYFAVFSFFLKV</sequence>